<evidence type="ECO:0000313" key="4">
    <source>
        <dbReference type="Proteomes" id="UP001163046"/>
    </source>
</evidence>
<organism evidence="3 4">
    <name type="scientific">Desmophyllum pertusum</name>
    <dbReference type="NCBI Taxonomy" id="174260"/>
    <lineage>
        <taxon>Eukaryota</taxon>
        <taxon>Metazoa</taxon>
        <taxon>Cnidaria</taxon>
        <taxon>Anthozoa</taxon>
        <taxon>Hexacorallia</taxon>
        <taxon>Scleractinia</taxon>
        <taxon>Caryophylliina</taxon>
        <taxon>Caryophylliidae</taxon>
        <taxon>Desmophyllum</taxon>
    </lineage>
</organism>
<reference evidence="3" key="1">
    <citation type="submission" date="2023-01" db="EMBL/GenBank/DDBJ databases">
        <title>Genome assembly of the deep-sea coral Lophelia pertusa.</title>
        <authorList>
            <person name="Herrera S."/>
            <person name="Cordes E."/>
        </authorList>
    </citation>
    <scope>NUCLEOTIDE SEQUENCE</scope>
    <source>
        <strain evidence="3">USNM1676648</strain>
        <tissue evidence="3">Polyp</tissue>
    </source>
</reference>
<dbReference type="InterPro" id="IPR032675">
    <property type="entry name" value="LRR_dom_sf"/>
</dbReference>
<name>A0A9X0D2H2_9CNID</name>
<dbReference type="PANTHER" id="PTHR48053:SF71">
    <property type="entry name" value="LEUCINE RICH REPEAT FAMILY PROTEIN, EXPRESSED"/>
    <property type="match status" value="1"/>
</dbReference>
<accession>A0A9X0D2H2</accession>
<dbReference type="PANTHER" id="PTHR48053">
    <property type="entry name" value="LEUCINE RICH REPEAT FAMILY PROTEIN, EXPRESSED"/>
    <property type="match status" value="1"/>
</dbReference>
<sequence>MDSNGTRAADGIVQHLTVPGMASPAITTHTSKTIVLPYNNLDGSLPSNLWKIRNLFSLCMPGNPSLWGRIGDFLFGNMSQLLTFVFSASSVAGNIPQDIVNMKSLQRFVGSPMDGEGFSGRLPEDLGNMIELRALSLGGNNLTGQIPRSISRLEKLWYLDLRNTPGMMHGHLSDLFAIPSLSYLFVSGVELIGEMPRMFPAKLAYLVLPGNNISGKPWPTNGSTTVDSYLSLADNRNLLIDFTSFMGLFRISGGPSVLNVSFCDIKSPILPNEFYLRTLSTCDLRGNRFYGRIPDVFVDFSVLAYLDVSENNLSGGLPGGTQNLISLQYLDISGNPLMRKGKSISSNVCHPDFSRMVKPPQGDNFTCPEGRLAFNNGRIRLDPTFYEYRYCVCDPNFYGHSGLCKKMHEWWEVSSNCLHQIRRSPPKRHDVAQWILAITGFSKCHPSCEVSSLIRM</sequence>
<dbReference type="InterPro" id="IPR051716">
    <property type="entry name" value="Plant_RL_S/T_kinase"/>
</dbReference>
<dbReference type="Pfam" id="PF13855">
    <property type="entry name" value="LRR_8"/>
    <property type="match status" value="1"/>
</dbReference>
<dbReference type="AlphaFoldDB" id="A0A9X0D2H2"/>
<dbReference type="Pfam" id="PF00560">
    <property type="entry name" value="LRR_1"/>
    <property type="match status" value="1"/>
</dbReference>
<proteinExistence type="predicted"/>
<evidence type="ECO:0000256" key="2">
    <source>
        <dbReference type="ARBA" id="ARBA00022729"/>
    </source>
</evidence>
<comment type="subcellular location">
    <subcellularLocation>
        <location evidence="1">Membrane</location>
        <topology evidence="1">Single-pass membrane protein</topology>
    </subcellularLocation>
</comment>
<evidence type="ECO:0000313" key="3">
    <source>
        <dbReference type="EMBL" id="KAJ7382424.1"/>
    </source>
</evidence>
<comment type="caution">
    <text evidence="3">The sequence shown here is derived from an EMBL/GenBank/DDBJ whole genome shotgun (WGS) entry which is preliminary data.</text>
</comment>
<dbReference type="OrthoDB" id="676979at2759"/>
<dbReference type="Gene3D" id="3.80.10.10">
    <property type="entry name" value="Ribonuclease Inhibitor"/>
    <property type="match status" value="2"/>
</dbReference>
<dbReference type="GO" id="GO:0016020">
    <property type="term" value="C:membrane"/>
    <property type="evidence" value="ECO:0007669"/>
    <property type="project" value="UniProtKB-SubCell"/>
</dbReference>
<dbReference type="SUPFAM" id="SSF52058">
    <property type="entry name" value="L domain-like"/>
    <property type="match status" value="1"/>
</dbReference>
<dbReference type="InterPro" id="IPR001611">
    <property type="entry name" value="Leu-rich_rpt"/>
</dbReference>
<keyword evidence="4" id="KW-1185">Reference proteome</keyword>
<dbReference type="Proteomes" id="UP001163046">
    <property type="component" value="Unassembled WGS sequence"/>
</dbReference>
<dbReference type="EMBL" id="MU825924">
    <property type="protein sequence ID" value="KAJ7382424.1"/>
    <property type="molecule type" value="Genomic_DNA"/>
</dbReference>
<protein>
    <submittedName>
        <fullName evidence="3">Uncharacterized protein</fullName>
    </submittedName>
</protein>
<keyword evidence="2" id="KW-0732">Signal</keyword>
<evidence type="ECO:0000256" key="1">
    <source>
        <dbReference type="ARBA" id="ARBA00004167"/>
    </source>
</evidence>
<gene>
    <name evidence="3" type="ORF">OS493_035073</name>
</gene>